<gene>
    <name evidence="5" type="ORF">RFI_27818</name>
</gene>
<keyword evidence="6" id="KW-1185">Reference proteome</keyword>
<feature type="compositionally biased region" description="Polar residues" evidence="4">
    <location>
        <begin position="74"/>
        <end position="90"/>
    </location>
</feature>
<evidence type="ECO:0000313" key="5">
    <source>
        <dbReference type="EMBL" id="ETO09558.1"/>
    </source>
</evidence>
<sequence>YVVTFLIITIYFYILFFFKKKLNEYLQTAGEIRQAKTRTKAKKIYQLFAKDDGDAPELKLIVSNEQGQDDEKSNLQTLTVPSTKKSADSTADNEHDEWNINVTDSDNGSDDEKDNRQQEPSIINQSLTQGKMHLSFRNTSINNTNKSPHNLLRRDNSSGSLRSPLLAKKSRSMNSNNNNNNNNSNNSNSSNSNNSKKNQMNEVANASKGSVRFSNTKECIDMRAKEEDYIRLHKFDADIFQFVKDGNLKELKLLFRKGHDLNILDYDNRNLLHVACCGNNLNMVKWLVQNGVKINVRDSQLQTPLYEAKRIGNEEIITYLQHHGAVAISVLIGSKLCELGSKGDIQGLHTLLKEGRESLSVGDADFRTALHLAACEGHIECVKWLVANGANSKALDRFGHTPLDDAKRSNRDDICEFFEQLYFSLFFFGSNRQIFRFPEKFSSNSNELLFLQNFIIKKEAYLQTNEFFNIVKK</sequence>
<dbReference type="AlphaFoldDB" id="X6M6E0"/>
<feature type="repeat" description="ANK" evidence="3">
    <location>
        <begin position="267"/>
        <end position="299"/>
    </location>
</feature>
<accession>X6M6E0</accession>
<dbReference type="SUPFAM" id="SSF48403">
    <property type="entry name" value="Ankyrin repeat"/>
    <property type="match status" value="1"/>
</dbReference>
<evidence type="ECO:0000313" key="6">
    <source>
        <dbReference type="Proteomes" id="UP000023152"/>
    </source>
</evidence>
<dbReference type="Proteomes" id="UP000023152">
    <property type="component" value="Unassembled WGS sequence"/>
</dbReference>
<evidence type="ECO:0000256" key="1">
    <source>
        <dbReference type="ARBA" id="ARBA00022737"/>
    </source>
</evidence>
<proteinExistence type="predicted"/>
<feature type="repeat" description="ANK" evidence="3">
    <location>
        <begin position="365"/>
        <end position="397"/>
    </location>
</feature>
<protein>
    <submittedName>
        <fullName evidence="5">Uncharacterized protein</fullName>
    </submittedName>
</protein>
<dbReference type="InterPro" id="IPR036770">
    <property type="entry name" value="Ankyrin_rpt-contain_sf"/>
</dbReference>
<feature type="region of interest" description="Disordered" evidence="4">
    <location>
        <begin position="64"/>
        <end position="198"/>
    </location>
</feature>
<dbReference type="InterPro" id="IPR002110">
    <property type="entry name" value="Ankyrin_rpt"/>
</dbReference>
<dbReference type="Gene3D" id="1.25.40.20">
    <property type="entry name" value="Ankyrin repeat-containing domain"/>
    <property type="match status" value="2"/>
</dbReference>
<dbReference type="OrthoDB" id="9995210at2759"/>
<dbReference type="PROSITE" id="PS50297">
    <property type="entry name" value="ANK_REP_REGION"/>
    <property type="match status" value="2"/>
</dbReference>
<evidence type="ECO:0000256" key="4">
    <source>
        <dbReference type="SAM" id="MobiDB-lite"/>
    </source>
</evidence>
<feature type="compositionally biased region" description="Polar residues" evidence="4">
    <location>
        <begin position="118"/>
        <end position="129"/>
    </location>
</feature>
<dbReference type="PROSITE" id="PS50088">
    <property type="entry name" value="ANK_REPEAT"/>
    <property type="match status" value="2"/>
</dbReference>
<evidence type="ECO:0000256" key="3">
    <source>
        <dbReference type="PROSITE-ProRule" id="PRU00023"/>
    </source>
</evidence>
<dbReference type="Pfam" id="PF12796">
    <property type="entry name" value="Ank_2"/>
    <property type="match status" value="2"/>
</dbReference>
<feature type="compositionally biased region" description="Low complexity" evidence="4">
    <location>
        <begin position="174"/>
        <end position="198"/>
    </location>
</feature>
<comment type="caution">
    <text evidence="5">The sequence shown here is derived from an EMBL/GenBank/DDBJ whole genome shotgun (WGS) entry which is preliminary data.</text>
</comment>
<feature type="non-terminal residue" evidence="5">
    <location>
        <position position="1"/>
    </location>
</feature>
<dbReference type="PANTHER" id="PTHR24171:SF9">
    <property type="entry name" value="ANKYRIN REPEAT DOMAIN-CONTAINING PROTEIN 39"/>
    <property type="match status" value="1"/>
</dbReference>
<dbReference type="EMBL" id="ASPP01024005">
    <property type="protein sequence ID" value="ETO09558.1"/>
    <property type="molecule type" value="Genomic_DNA"/>
</dbReference>
<feature type="compositionally biased region" description="Polar residues" evidence="4">
    <location>
        <begin position="136"/>
        <end position="148"/>
    </location>
</feature>
<dbReference type="PANTHER" id="PTHR24171">
    <property type="entry name" value="ANKYRIN REPEAT DOMAIN-CONTAINING PROTEIN 39-RELATED"/>
    <property type="match status" value="1"/>
</dbReference>
<organism evidence="5 6">
    <name type="scientific">Reticulomyxa filosa</name>
    <dbReference type="NCBI Taxonomy" id="46433"/>
    <lineage>
        <taxon>Eukaryota</taxon>
        <taxon>Sar</taxon>
        <taxon>Rhizaria</taxon>
        <taxon>Retaria</taxon>
        <taxon>Foraminifera</taxon>
        <taxon>Monothalamids</taxon>
        <taxon>Reticulomyxidae</taxon>
        <taxon>Reticulomyxa</taxon>
    </lineage>
</organism>
<dbReference type="SMART" id="SM00248">
    <property type="entry name" value="ANK"/>
    <property type="match status" value="4"/>
</dbReference>
<keyword evidence="2 3" id="KW-0040">ANK repeat</keyword>
<evidence type="ECO:0000256" key="2">
    <source>
        <dbReference type="ARBA" id="ARBA00023043"/>
    </source>
</evidence>
<keyword evidence="1" id="KW-0677">Repeat</keyword>
<reference evidence="5 6" key="1">
    <citation type="journal article" date="2013" name="Curr. Biol.">
        <title>The Genome of the Foraminiferan Reticulomyxa filosa.</title>
        <authorList>
            <person name="Glockner G."/>
            <person name="Hulsmann N."/>
            <person name="Schleicher M."/>
            <person name="Noegel A.A."/>
            <person name="Eichinger L."/>
            <person name="Gallinger C."/>
            <person name="Pawlowski J."/>
            <person name="Sierra R."/>
            <person name="Euteneuer U."/>
            <person name="Pillet L."/>
            <person name="Moustafa A."/>
            <person name="Platzer M."/>
            <person name="Groth M."/>
            <person name="Szafranski K."/>
            <person name="Schliwa M."/>
        </authorList>
    </citation>
    <scope>NUCLEOTIDE SEQUENCE [LARGE SCALE GENOMIC DNA]</scope>
</reference>
<name>X6M6E0_RETFI</name>